<evidence type="ECO:0000313" key="2">
    <source>
        <dbReference type="WBParaSite" id="RSKR_0000341000.1"/>
    </source>
</evidence>
<organism evidence="1 2">
    <name type="scientific">Rhabditophanes sp. KR3021</name>
    <dbReference type="NCBI Taxonomy" id="114890"/>
    <lineage>
        <taxon>Eukaryota</taxon>
        <taxon>Metazoa</taxon>
        <taxon>Ecdysozoa</taxon>
        <taxon>Nematoda</taxon>
        <taxon>Chromadorea</taxon>
        <taxon>Rhabditida</taxon>
        <taxon>Tylenchina</taxon>
        <taxon>Panagrolaimomorpha</taxon>
        <taxon>Strongyloidoidea</taxon>
        <taxon>Alloionematidae</taxon>
        <taxon>Rhabditophanes</taxon>
    </lineage>
</organism>
<evidence type="ECO:0000313" key="1">
    <source>
        <dbReference type="Proteomes" id="UP000095286"/>
    </source>
</evidence>
<reference evidence="2" key="1">
    <citation type="submission" date="2016-11" db="UniProtKB">
        <authorList>
            <consortium name="WormBaseParasite"/>
        </authorList>
    </citation>
    <scope>IDENTIFICATION</scope>
    <source>
        <strain evidence="2">KR3021</strain>
    </source>
</reference>
<dbReference type="WBParaSite" id="RSKR_0000341000.1">
    <property type="protein sequence ID" value="RSKR_0000341000.1"/>
    <property type="gene ID" value="RSKR_0000341000"/>
</dbReference>
<proteinExistence type="predicted"/>
<sequence length="1466" mass="162180">MRQLGDIIFKFVLLQSKESLEDEESEDDSKKLMEEEKGTFECSEEQSTFKSQGKSNFECEECGVVFDSLNLLNSHKVIHLFTTKFSCSKCEENFDTAIEVETHSAVTHFYCDLCSVDHNSKKNLTNHYQTLTHLEKAKKMLEEKSHNFMLSDEVKEALAKTPLSPRPDTGGSGSGYKCNICCIGFSGPSTLDGHLNSLSHSLQLNRLPELVSSGEVSADLPVFTTPEDDSTRKVSESKNSIGSTLLNEKAFASMVKEHQQQQNAIAVFNMLGGLNQLVSNNNSNSSTTNSLMANKNCAMESNPFPSNSVDFVDMLNVFGFSEITDQIAACGGEIDSIKTKIVRLSSETIEEISKVDCSTCHISFPSILALRLHHQKIHFDDDIPTDVVVAFCERLRRALILLEDKENSQESRDDGVDNSKDSSVTSSLKRKASMSPGPNDVPDSIKRIKEEEDDEEGNGEVSQTSSASSTPKLDTADRDYSNLENLTSQNPLAMDINSRIAMVSMLNNFNMFTPQMMSMLNGSQDLLSGNSVTNPLSINPLSSSSTQSLHSLVNMANASANSPQKRARTRITDDQLKILRQYFDINNSPSEVQIKEMSVKAGLAEKVIKHWFRNTLFKERQRDKDSPYNFNVPPQMGIDLDAYEKTGETKVVALKREHKDLMDDEDEKSTNSTSSLLLSFDKESSVTNDTKLTAGPSSSLLISGKEKSDSIINEGGINSLPSLLSTVTSSQLNSSTSNTPSIEAMFHGNALAAAAAAMQNPFALFFNNALRPPTDMLASLNPLAMSGSNLSTNSSSSSANTPSHNSQNNSMPMSSASGRRANRTRFTDFQLRTMREFFLKQPYPKDDDLEMLSKKLQLSPRVIVVWFQNSRQGKRKMYEKHNVNDNSNDRIENRYVKTPGANFQCKRCNIVFQRYYELIQHQHNSCYKDDDQSLKKDNKFVDENLSENDKAEASSMSSQLMSIVNGASLLGNTGIDALLAKKLNATATESTPSQDDFFQMIAKDKSEAMLNLFKSKERESLFRKRCMICKAPFYSKETLTAHINANHSEIPLLSCFTLDSYPDITEDDEDNSGEENANFSAANPFSMLSTFPLDLSTTLQRNGSDGNNSSDTEDNTVEYSVSNSISPGGTTSTRAPRSLSHLRSTSPSSMNNSKRYRTHLSPLQVHVMTSIFNDYKTPSMAECEALGASIGLHKRVVQVYFQNKRASRKKRASGLDDSDAAFLESTSQKCDLCNVNYNQTNTSMQDHIFTAQHINKIKSLSSDNSESSPSFKNSLASLLEKGEGRSSGSGSKKKTSADRGETPATIDPALSFSLMYGLGNAGFPNMMMGQNLFGTPIKLLQINESVMAQINSDIDKGAHSTVFTQDGLPYESLESKVSPIDFKCSLKKNLETGWCCISCRNVFQSNELLKNHQQLVCTGVDTVFKLIQTHIECSKCESRFGSQVEYKAHCETPGHVSARNSVLLKK</sequence>
<name>A0AC35TS12_9BILA</name>
<protein>
    <submittedName>
        <fullName evidence="2">Homeobox domain-containing protein</fullName>
    </submittedName>
</protein>
<dbReference type="Proteomes" id="UP000095286">
    <property type="component" value="Unplaced"/>
</dbReference>
<accession>A0AC35TS12</accession>